<dbReference type="InterPro" id="IPR000225">
    <property type="entry name" value="Armadillo"/>
</dbReference>
<evidence type="ECO:0000313" key="9">
    <source>
        <dbReference type="EMBL" id="CAK9221156.1"/>
    </source>
</evidence>
<dbReference type="Pfam" id="PF25368">
    <property type="entry name" value="PUB10_N"/>
    <property type="match status" value="1"/>
</dbReference>
<sequence length="681" mass="74196">MGEGSSQSLVQKLIEGVNSITSIGEFKNYKKECAAVTRRVKLLLSLFEEVRDSKLPLPDPAFNCFKALEVALYAAKDLLILCHKGSKLYLTLERPKVLNHFQALAVEIVKALDGAPYNDLDVSDEVREQVELVHNQFKRLKGLEEAHDAQLHAELTTVLDETTERLISRAELEKLAEKFELTTAKAIKQETQALEWMKIETDPLIDGILDNEKGFEQMHTLLRNMKTLCPADNLEVDIPDLKKIQASEAAFLDKLRAHHPSEPSVSGGTDKGGSPNIPDDFKCPISLDLMKDPVIVATGQTYERAFIQKWLDAGNRTCPKTGLILAHTNLTPNYVLRSVIAEWCETQGIEVPKKSSGRPKSSNSTDFCCSEDRANIEDLISKLASGQTEVQRNAAGEVRLLAKRNIEHRIYIAEAGAIPLLVKLLWSLDPKTQEHAVTALLNLSINDNNKGQIVSAGAIHPIVEVLRTGSREARENAAATLFSLSVVDENKVTIGNCGAIPALVDLLRDGTPRGKKDAATALFNLSIYQGNKSRAVRAGIVPPLIELLGDSNAGMVDEALAILAILATHPEGRTAIGQANATPMLIEIITSGSPRNKENGAAVLLALCTFDPAHIVIAQLLDAFGPLSELVQDGTTRAKRKAAQLLDLMRRQEAEKAEQSIIEDQSPGFSTDAGGHSALCI</sequence>
<evidence type="ECO:0000256" key="3">
    <source>
        <dbReference type="ARBA" id="ARBA00012483"/>
    </source>
</evidence>
<feature type="region of interest" description="Disordered" evidence="7">
    <location>
        <begin position="258"/>
        <end position="277"/>
    </location>
</feature>
<dbReference type="SUPFAM" id="SSF57850">
    <property type="entry name" value="RING/U-box"/>
    <property type="match status" value="1"/>
</dbReference>
<organism evidence="9 10">
    <name type="scientific">Sphagnum troendelagicum</name>
    <dbReference type="NCBI Taxonomy" id="128251"/>
    <lineage>
        <taxon>Eukaryota</taxon>
        <taxon>Viridiplantae</taxon>
        <taxon>Streptophyta</taxon>
        <taxon>Embryophyta</taxon>
        <taxon>Bryophyta</taxon>
        <taxon>Sphagnophytina</taxon>
        <taxon>Sphagnopsida</taxon>
        <taxon>Sphagnales</taxon>
        <taxon>Sphagnaceae</taxon>
        <taxon>Sphagnum</taxon>
    </lineage>
</organism>
<evidence type="ECO:0000256" key="1">
    <source>
        <dbReference type="ARBA" id="ARBA00000900"/>
    </source>
</evidence>
<dbReference type="InterPro" id="IPR011989">
    <property type="entry name" value="ARM-like"/>
</dbReference>
<dbReference type="EC" id="2.3.2.27" evidence="3"/>
<dbReference type="SMART" id="SM00504">
    <property type="entry name" value="Ubox"/>
    <property type="match status" value="1"/>
</dbReference>
<evidence type="ECO:0000256" key="2">
    <source>
        <dbReference type="ARBA" id="ARBA00004906"/>
    </source>
</evidence>
<dbReference type="PANTHER" id="PTHR23315:SF111">
    <property type="entry name" value="U-BOX DOMAIN-CONTAINING PROTEIN 14"/>
    <property type="match status" value="1"/>
</dbReference>
<dbReference type="InterPro" id="IPR016024">
    <property type="entry name" value="ARM-type_fold"/>
</dbReference>
<feature type="repeat" description="ARM" evidence="6">
    <location>
        <begin position="498"/>
        <end position="540"/>
    </location>
</feature>
<dbReference type="PROSITE" id="PS50176">
    <property type="entry name" value="ARM_REPEAT"/>
    <property type="match status" value="3"/>
</dbReference>
<dbReference type="InterPro" id="IPR057623">
    <property type="entry name" value="PUB12-19-like_N"/>
</dbReference>
<dbReference type="Gene3D" id="1.25.10.10">
    <property type="entry name" value="Leucine-rich Repeat Variant"/>
    <property type="match status" value="2"/>
</dbReference>
<dbReference type="InterPro" id="IPR013083">
    <property type="entry name" value="Znf_RING/FYVE/PHD"/>
</dbReference>
<comment type="pathway">
    <text evidence="2">Protein modification; protein ubiquitination.</text>
</comment>
<dbReference type="InterPro" id="IPR003613">
    <property type="entry name" value="Ubox_domain"/>
</dbReference>
<dbReference type="Pfam" id="PF04564">
    <property type="entry name" value="U-box"/>
    <property type="match status" value="1"/>
</dbReference>
<accession>A0ABP0UH51</accession>
<name>A0ABP0UH51_9BRYO</name>
<keyword evidence="5" id="KW-0833">Ubl conjugation pathway</keyword>
<feature type="domain" description="U-box" evidence="8">
    <location>
        <begin position="276"/>
        <end position="350"/>
    </location>
</feature>
<keyword evidence="4" id="KW-0677">Repeat</keyword>
<dbReference type="InterPro" id="IPR036537">
    <property type="entry name" value="Adaptor_Cbl_N_dom_sf"/>
</dbReference>
<reference evidence="9" key="1">
    <citation type="submission" date="2024-02" db="EMBL/GenBank/DDBJ databases">
        <authorList>
            <consortium name="ELIXIR-Norway"/>
            <consortium name="Elixir Norway"/>
        </authorList>
    </citation>
    <scope>NUCLEOTIDE SEQUENCE</scope>
</reference>
<proteinExistence type="predicted"/>
<evidence type="ECO:0000256" key="7">
    <source>
        <dbReference type="SAM" id="MobiDB-lite"/>
    </source>
</evidence>
<dbReference type="EMBL" id="OZ019895">
    <property type="protein sequence ID" value="CAK9221156.1"/>
    <property type="molecule type" value="Genomic_DNA"/>
</dbReference>
<dbReference type="InterPro" id="IPR058678">
    <property type="entry name" value="ARM_PUB"/>
</dbReference>
<keyword evidence="10" id="KW-1185">Reference proteome</keyword>
<gene>
    <name evidence="9" type="ORF">CSSPTR1EN2_LOCUS15815</name>
</gene>
<dbReference type="SUPFAM" id="SSF48371">
    <property type="entry name" value="ARM repeat"/>
    <property type="match status" value="1"/>
</dbReference>
<comment type="catalytic activity">
    <reaction evidence="1">
        <text>S-ubiquitinyl-[E2 ubiquitin-conjugating enzyme]-L-cysteine + [acceptor protein]-L-lysine = [E2 ubiquitin-conjugating enzyme]-L-cysteine + N(6)-ubiquitinyl-[acceptor protein]-L-lysine.</text>
        <dbReference type="EC" id="2.3.2.27"/>
    </reaction>
</comment>
<dbReference type="PANTHER" id="PTHR23315">
    <property type="entry name" value="U BOX DOMAIN-CONTAINING"/>
    <property type="match status" value="1"/>
</dbReference>
<dbReference type="Pfam" id="PF25598">
    <property type="entry name" value="ARM_PUB"/>
    <property type="match status" value="1"/>
</dbReference>
<dbReference type="SMART" id="SM00185">
    <property type="entry name" value="ARM"/>
    <property type="match status" value="5"/>
</dbReference>
<dbReference type="CDD" id="cd16664">
    <property type="entry name" value="RING-Ubox_PUB"/>
    <property type="match status" value="1"/>
</dbReference>
<dbReference type="PROSITE" id="PS51698">
    <property type="entry name" value="U_BOX"/>
    <property type="match status" value="1"/>
</dbReference>
<feature type="repeat" description="ARM" evidence="6">
    <location>
        <begin position="416"/>
        <end position="458"/>
    </location>
</feature>
<evidence type="ECO:0000259" key="8">
    <source>
        <dbReference type="PROSITE" id="PS51698"/>
    </source>
</evidence>
<evidence type="ECO:0000256" key="5">
    <source>
        <dbReference type="ARBA" id="ARBA00022786"/>
    </source>
</evidence>
<feature type="repeat" description="ARM" evidence="6">
    <location>
        <begin position="539"/>
        <end position="581"/>
    </location>
</feature>
<protein>
    <recommendedName>
        <fullName evidence="3">RING-type E3 ubiquitin transferase</fullName>
        <ecNumber evidence="3">2.3.2.27</ecNumber>
    </recommendedName>
</protein>
<dbReference type="InterPro" id="IPR045210">
    <property type="entry name" value="RING-Ubox_PUB"/>
</dbReference>
<dbReference type="Proteomes" id="UP001497512">
    <property type="component" value="Chromosome 3"/>
</dbReference>
<evidence type="ECO:0000256" key="4">
    <source>
        <dbReference type="ARBA" id="ARBA00022737"/>
    </source>
</evidence>
<dbReference type="Gene3D" id="1.20.930.20">
    <property type="entry name" value="Adaptor protein Cbl, N-terminal domain"/>
    <property type="match status" value="1"/>
</dbReference>
<evidence type="ECO:0000256" key="6">
    <source>
        <dbReference type="PROSITE-ProRule" id="PRU00259"/>
    </source>
</evidence>
<dbReference type="Gene3D" id="3.30.40.10">
    <property type="entry name" value="Zinc/RING finger domain, C3HC4 (zinc finger)"/>
    <property type="match status" value="1"/>
</dbReference>
<evidence type="ECO:0000313" key="10">
    <source>
        <dbReference type="Proteomes" id="UP001497512"/>
    </source>
</evidence>
<feature type="region of interest" description="Disordered" evidence="7">
    <location>
        <begin position="657"/>
        <end position="681"/>
    </location>
</feature>